<gene>
    <name evidence="1" type="ORF">N2K84_18125</name>
</gene>
<evidence type="ECO:0000313" key="1">
    <source>
        <dbReference type="EMBL" id="MCW0484657.1"/>
    </source>
</evidence>
<dbReference type="RefSeq" id="WP_282593248.1">
    <property type="nucleotide sequence ID" value="NZ_JAPAAF010000045.1"/>
</dbReference>
<dbReference type="AlphaFoldDB" id="A0AA41YAX6"/>
<accession>A0AA41YAX6</accession>
<comment type="caution">
    <text evidence="1">The sequence shown here is derived from an EMBL/GenBank/DDBJ whole genome shotgun (WGS) entry which is preliminary data.</text>
</comment>
<protein>
    <submittedName>
        <fullName evidence="1">Uncharacterized protein</fullName>
    </submittedName>
</protein>
<name>A0AA41YAX6_9BACT</name>
<organism evidence="1 2">
    <name type="scientific">Gaoshiqia sediminis</name>
    <dbReference type="NCBI Taxonomy" id="2986998"/>
    <lineage>
        <taxon>Bacteria</taxon>
        <taxon>Pseudomonadati</taxon>
        <taxon>Bacteroidota</taxon>
        <taxon>Bacteroidia</taxon>
        <taxon>Marinilabiliales</taxon>
        <taxon>Prolixibacteraceae</taxon>
        <taxon>Gaoshiqia</taxon>
    </lineage>
</organism>
<dbReference type="Proteomes" id="UP001163821">
    <property type="component" value="Unassembled WGS sequence"/>
</dbReference>
<sequence>MKTQYIKIQEKEYKIKLGFGVMMQFEDELNKPITNISGKTDIMKLAHIALVYNNDDFN</sequence>
<proteinExistence type="predicted"/>
<evidence type="ECO:0000313" key="2">
    <source>
        <dbReference type="Proteomes" id="UP001163821"/>
    </source>
</evidence>
<reference evidence="1" key="1">
    <citation type="submission" date="2022-10" db="EMBL/GenBank/DDBJ databases">
        <title>Gaoshiqiia sediminis gen. nov., sp. nov., isolated from coastal sediment.</title>
        <authorList>
            <person name="Yu W.X."/>
            <person name="Mu D.S."/>
            <person name="Du J.Z."/>
            <person name="Liang Y.Q."/>
        </authorList>
    </citation>
    <scope>NUCLEOTIDE SEQUENCE</scope>
    <source>
        <strain evidence="1">A06</strain>
    </source>
</reference>
<dbReference type="EMBL" id="JAPAAF010000045">
    <property type="protein sequence ID" value="MCW0484657.1"/>
    <property type="molecule type" value="Genomic_DNA"/>
</dbReference>
<keyword evidence="2" id="KW-1185">Reference proteome</keyword>